<dbReference type="Gene3D" id="2.60.40.4070">
    <property type="match status" value="1"/>
</dbReference>
<dbReference type="GO" id="GO:0044781">
    <property type="term" value="P:bacterial-type flagellum organization"/>
    <property type="evidence" value="ECO:0007669"/>
    <property type="project" value="UniProtKB-UniRule"/>
</dbReference>
<evidence type="ECO:0000259" key="6">
    <source>
        <dbReference type="Pfam" id="PF13860"/>
    </source>
</evidence>
<evidence type="ECO:0000313" key="8">
    <source>
        <dbReference type="Proteomes" id="UP000476030"/>
    </source>
</evidence>
<sequence length="230" mass="24251">MPEITSTSQIQNSAAAKAQTDLASNFDDFLTLLTTQLTNQDPLNPTDTTEFTNQLVNFSSVEQAIATNQNLEALVQLEQISQQNMMGATMINYLGKSIGTNLNVAALNNGDAAWNIDLGSSAAAVKYDVYNQNGDIVFSETQNSAAAGEQQYSWNGTTNSGTQAGDGAYYLVVTAETEGGSSIDVDYSFKGTATSIETINGEAVLKVGDVPIGLSYITSVTEPTTTDPSA</sequence>
<accession>A0A6L8W6T9</accession>
<dbReference type="Proteomes" id="UP000476030">
    <property type="component" value="Unassembled WGS sequence"/>
</dbReference>
<comment type="similarity">
    <text evidence="1 5">Belongs to the FlgD family.</text>
</comment>
<comment type="function">
    <text evidence="4 5">Required for flagellar hook formation. May act as a scaffolding protein.</text>
</comment>
<evidence type="ECO:0000256" key="2">
    <source>
        <dbReference type="ARBA" id="ARBA00016013"/>
    </source>
</evidence>
<feature type="domain" description="FlgD/Vpr Ig-like" evidence="6">
    <location>
        <begin position="110"/>
        <end position="178"/>
    </location>
</feature>
<dbReference type="Gene3D" id="2.30.30.910">
    <property type="match status" value="1"/>
</dbReference>
<name>A0A6L8W6T9_9PROT</name>
<evidence type="ECO:0000256" key="5">
    <source>
        <dbReference type="RuleBase" id="RU362076"/>
    </source>
</evidence>
<evidence type="ECO:0000256" key="1">
    <source>
        <dbReference type="ARBA" id="ARBA00010577"/>
    </source>
</evidence>
<evidence type="ECO:0000313" key="7">
    <source>
        <dbReference type="EMBL" id="MZR30204.1"/>
    </source>
</evidence>
<dbReference type="RefSeq" id="WP_161314722.1">
    <property type="nucleotide sequence ID" value="NZ_WTUW01000001.1"/>
</dbReference>
<proteinExistence type="inferred from homology"/>
<keyword evidence="8" id="KW-1185">Reference proteome</keyword>
<evidence type="ECO:0000256" key="4">
    <source>
        <dbReference type="ARBA" id="ARBA00024746"/>
    </source>
</evidence>
<organism evidence="7 8">
    <name type="scientific">Sneathiella litorea</name>
    <dbReference type="NCBI Taxonomy" id="2606216"/>
    <lineage>
        <taxon>Bacteria</taxon>
        <taxon>Pseudomonadati</taxon>
        <taxon>Pseudomonadota</taxon>
        <taxon>Alphaproteobacteria</taxon>
        <taxon>Sneathiellales</taxon>
        <taxon>Sneathiellaceae</taxon>
        <taxon>Sneathiella</taxon>
    </lineage>
</organism>
<comment type="caution">
    <text evidence="7">The sequence shown here is derived from an EMBL/GenBank/DDBJ whole genome shotgun (WGS) entry which is preliminary data.</text>
</comment>
<keyword evidence="3 5" id="KW-1005">Bacterial flagellum biogenesis</keyword>
<gene>
    <name evidence="7" type="ORF">GQE98_06085</name>
</gene>
<reference evidence="7 8" key="1">
    <citation type="submission" date="2019-12" db="EMBL/GenBank/DDBJ databases">
        <title>Snethiella sp. nov. sp. isolated from sea sand.</title>
        <authorList>
            <person name="Kim J."/>
            <person name="Jeong S.E."/>
            <person name="Jung H.S."/>
            <person name="Jeon C.O."/>
        </authorList>
    </citation>
    <scope>NUCLEOTIDE SEQUENCE [LARGE SCALE GENOMIC DNA]</scope>
    <source>
        <strain evidence="7 8">DP05</strain>
    </source>
</reference>
<dbReference type="InterPro" id="IPR025965">
    <property type="entry name" value="FlgD/Vpr_Ig-like"/>
</dbReference>
<dbReference type="Pfam" id="PF03963">
    <property type="entry name" value="FlgD"/>
    <property type="match status" value="1"/>
</dbReference>
<evidence type="ECO:0000256" key="3">
    <source>
        <dbReference type="ARBA" id="ARBA00022795"/>
    </source>
</evidence>
<dbReference type="InterPro" id="IPR005648">
    <property type="entry name" value="FlgD"/>
</dbReference>
<protein>
    <recommendedName>
        <fullName evidence="2 5">Basal-body rod modification protein FlgD</fullName>
    </recommendedName>
</protein>
<dbReference type="EMBL" id="WTUW01000001">
    <property type="protein sequence ID" value="MZR30204.1"/>
    <property type="molecule type" value="Genomic_DNA"/>
</dbReference>
<dbReference type="Pfam" id="PF13860">
    <property type="entry name" value="FlgD_ig"/>
    <property type="match status" value="1"/>
</dbReference>
<dbReference type="AlphaFoldDB" id="A0A6L8W6T9"/>